<dbReference type="Proteomes" id="UP000005215">
    <property type="component" value="Unassembled WGS sequence"/>
</dbReference>
<keyword evidence="6 10" id="KW-0732">Signal</keyword>
<keyword evidence="5 10" id="KW-0929">Antimicrobial</keyword>
<evidence type="ECO:0000313" key="13">
    <source>
        <dbReference type="Proteomes" id="UP000005215"/>
    </source>
</evidence>
<evidence type="ECO:0000256" key="1">
    <source>
        <dbReference type="ARBA" id="ARBA00002878"/>
    </source>
</evidence>
<dbReference type="STRING" id="43179.ENSSTOP00000004099"/>
<dbReference type="PANTHER" id="PTHR15001:SF3">
    <property type="entry name" value="BETA-DEFENSIN 123"/>
    <property type="match status" value="1"/>
</dbReference>
<evidence type="ECO:0000256" key="8">
    <source>
        <dbReference type="ARBA" id="ARBA00023022"/>
    </source>
</evidence>
<dbReference type="EMBL" id="AGTP01018059">
    <property type="status" value="NOT_ANNOTATED_CDS"/>
    <property type="molecule type" value="Genomic_DNA"/>
</dbReference>
<evidence type="ECO:0000259" key="11">
    <source>
        <dbReference type="Pfam" id="PF13841"/>
    </source>
</evidence>
<evidence type="ECO:0000256" key="7">
    <source>
        <dbReference type="ARBA" id="ARBA00022940"/>
    </source>
</evidence>
<keyword evidence="13" id="KW-1185">Reference proteome</keyword>
<reference evidence="13" key="1">
    <citation type="submission" date="2011-11" db="EMBL/GenBank/DDBJ databases">
        <title>The Draft Genome of Spermophilus tridecemlineatus.</title>
        <authorList>
            <consortium name="The Broad Institute Genome Assembly &amp; Analysis Group"/>
            <consortium name="Computational R&amp;D Group"/>
            <consortium name="and Sequencing Platform"/>
            <person name="Di Palma F."/>
            <person name="Alfoldi J."/>
            <person name="Johnson J."/>
            <person name="Berlin A."/>
            <person name="Gnerre S."/>
            <person name="Jaffe D."/>
            <person name="MacCallum I."/>
            <person name="Young S."/>
            <person name="Walker B.J."/>
            <person name="Lindblad-Toh K."/>
        </authorList>
    </citation>
    <scope>NUCLEOTIDE SEQUENCE [LARGE SCALE GENOMIC DNA]</scope>
</reference>
<keyword evidence="8 10" id="KW-0044">Antibiotic</keyword>
<comment type="subcellular location">
    <subcellularLocation>
        <location evidence="2 10">Secreted</location>
    </subcellularLocation>
</comment>
<keyword evidence="7 10" id="KW-0211">Defensin</keyword>
<dbReference type="Ensembl" id="ENSSTOT00000004569.3">
    <property type="protein sequence ID" value="ENSSTOP00000004099.3"/>
    <property type="gene ID" value="ENSSTOG00000004584.3"/>
</dbReference>
<evidence type="ECO:0000256" key="6">
    <source>
        <dbReference type="ARBA" id="ARBA00022729"/>
    </source>
</evidence>
<keyword evidence="4 10" id="KW-0964">Secreted</keyword>
<dbReference type="GeneTree" id="ENSGT00390000000279"/>
<evidence type="ECO:0000256" key="3">
    <source>
        <dbReference type="ARBA" id="ARBA00007371"/>
    </source>
</evidence>
<dbReference type="InParanoid" id="I3M4H8"/>
<gene>
    <name evidence="12" type="primary">LOC101955647</name>
</gene>
<dbReference type="InterPro" id="IPR025933">
    <property type="entry name" value="Beta_defensin_dom"/>
</dbReference>
<dbReference type="PANTHER" id="PTHR15001">
    <property type="entry name" value="BETA-DEFENSIN 123-RELATED"/>
    <property type="match status" value="1"/>
</dbReference>
<dbReference type="HOGENOM" id="CLU_191853_0_0_1"/>
<feature type="domain" description="Beta-defensin" evidence="11">
    <location>
        <begin position="22"/>
        <end position="50"/>
    </location>
</feature>
<proteinExistence type="inferred from homology"/>
<dbReference type="GO" id="GO:0045087">
    <property type="term" value="P:innate immune response"/>
    <property type="evidence" value="ECO:0007669"/>
    <property type="project" value="InterPro"/>
</dbReference>
<evidence type="ECO:0000256" key="4">
    <source>
        <dbReference type="ARBA" id="ARBA00022525"/>
    </source>
</evidence>
<feature type="chain" id="PRO_5011825811" description="Beta-defensin" evidence="10">
    <location>
        <begin position="20"/>
        <end position="94"/>
    </location>
</feature>
<organism evidence="12 13">
    <name type="scientific">Ictidomys tridecemlineatus</name>
    <name type="common">Thirteen-lined ground squirrel</name>
    <name type="synonym">Spermophilus tridecemlineatus</name>
    <dbReference type="NCBI Taxonomy" id="43179"/>
    <lineage>
        <taxon>Eukaryota</taxon>
        <taxon>Metazoa</taxon>
        <taxon>Chordata</taxon>
        <taxon>Craniata</taxon>
        <taxon>Vertebrata</taxon>
        <taxon>Euteleostomi</taxon>
        <taxon>Mammalia</taxon>
        <taxon>Eutheria</taxon>
        <taxon>Euarchontoglires</taxon>
        <taxon>Glires</taxon>
        <taxon>Rodentia</taxon>
        <taxon>Sciuromorpha</taxon>
        <taxon>Sciuridae</taxon>
        <taxon>Xerinae</taxon>
        <taxon>Marmotini</taxon>
        <taxon>Ictidomys</taxon>
    </lineage>
</organism>
<reference evidence="12" key="3">
    <citation type="submission" date="2025-09" db="UniProtKB">
        <authorList>
            <consortium name="Ensembl"/>
        </authorList>
    </citation>
    <scope>IDENTIFICATION</scope>
</reference>
<evidence type="ECO:0000313" key="12">
    <source>
        <dbReference type="Ensembl" id="ENSSTOP00000004099.3"/>
    </source>
</evidence>
<evidence type="ECO:0000256" key="2">
    <source>
        <dbReference type="ARBA" id="ARBA00004613"/>
    </source>
</evidence>
<name>I3M4H8_ICTTR</name>
<protein>
    <recommendedName>
        <fullName evidence="10">Beta-defensin</fullName>
    </recommendedName>
</protein>
<dbReference type="AlphaFoldDB" id="I3M4H8"/>
<feature type="signal peptide" evidence="10">
    <location>
        <begin position="1"/>
        <end position="19"/>
    </location>
</feature>
<evidence type="ECO:0000256" key="9">
    <source>
        <dbReference type="ARBA" id="ARBA00023157"/>
    </source>
</evidence>
<dbReference type="GO" id="GO:0042742">
    <property type="term" value="P:defense response to bacterium"/>
    <property type="evidence" value="ECO:0007669"/>
    <property type="project" value="UniProtKB-UniRule"/>
</dbReference>
<dbReference type="GO" id="GO:0005576">
    <property type="term" value="C:extracellular region"/>
    <property type="evidence" value="ECO:0007669"/>
    <property type="project" value="UniProtKB-SubCell"/>
</dbReference>
<keyword evidence="9" id="KW-1015">Disulfide bond</keyword>
<sequence>MKLLLLFLAIFLAVEPVMSEEECWSHGHCRLVCNDDEDHVLRCVNRKRCCVPSRYVTMKPITIDYVLDWTTPTVPTTVPTTVRKRKKNKKHGRG</sequence>
<dbReference type="InterPro" id="IPR050544">
    <property type="entry name" value="Beta-defensin"/>
</dbReference>
<reference evidence="12" key="2">
    <citation type="submission" date="2025-08" db="UniProtKB">
        <authorList>
            <consortium name="Ensembl"/>
        </authorList>
    </citation>
    <scope>IDENTIFICATION</scope>
</reference>
<evidence type="ECO:0000256" key="10">
    <source>
        <dbReference type="RuleBase" id="RU231113"/>
    </source>
</evidence>
<accession>I3M4H8</accession>
<dbReference type="Pfam" id="PF13841">
    <property type="entry name" value="Defensin_beta_2"/>
    <property type="match status" value="1"/>
</dbReference>
<evidence type="ECO:0000256" key="5">
    <source>
        <dbReference type="ARBA" id="ARBA00022529"/>
    </source>
</evidence>
<comment type="similarity">
    <text evidence="3 10">Belongs to the beta-defensin family.</text>
</comment>
<dbReference type="eggNOG" id="ENOG502TDFA">
    <property type="taxonomic scope" value="Eukaryota"/>
</dbReference>
<comment type="function">
    <text evidence="1 10">Has antibacterial activity.</text>
</comment>